<dbReference type="EMBL" id="JARJCW010000058">
    <property type="protein sequence ID" value="KAJ7201712.1"/>
    <property type="molecule type" value="Genomic_DNA"/>
</dbReference>
<organism evidence="1 2">
    <name type="scientific">Mycena pura</name>
    <dbReference type="NCBI Taxonomy" id="153505"/>
    <lineage>
        <taxon>Eukaryota</taxon>
        <taxon>Fungi</taxon>
        <taxon>Dikarya</taxon>
        <taxon>Basidiomycota</taxon>
        <taxon>Agaricomycotina</taxon>
        <taxon>Agaricomycetes</taxon>
        <taxon>Agaricomycetidae</taxon>
        <taxon>Agaricales</taxon>
        <taxon>Marasmiineae</taxon>
        <taxon>Mycenaceae</taxon>
        <taxon>Mycena</taxon>
    </lineage>
</organism>
<sequence>MVGTTLPPEEWLDPEAIKLWEAGKTDVALSKIIVEMIAANPEFVGKNHSMSESGIKRARKRLGLQGPCQARASGAHDSIPDLIRGLRPAYPTMGARDMVVLLRQEHHIKISE</sequence>
<comment type="caution">
    <text evidence="1">The sequence shown here is derived from an EMBL/GenBank/DDBJ whole genome shotgun (WGS) entry which is preliminary data.</text>
</comment>
<gene>
    <name evidence="1" type="ORF">GGX14DRAFT_571355</name>
</gene>
<evidence type="ECO:0000313" key="2">
    <source>
        <dbReference type="Proteomes" id="UP001219525"/>
    </source>
</evidence>
<dbReference type="AlphaFoldDB" id="A0AAD6V3Q6"/>
<dbReference type="Proteomes" id="UP001219525">
    <property type="component" value="Unassembled WGS sequence"/>
</dbReference>
<protein>
    <submittedName>
        <fullName evidence="1">Uncharacterized protein</fullName>
    </submittedName>
</protein>
<name>A0AAD6V3Q6_9AGAR</name>
<evidence type="ECO:0000313" key="1">
    <source>
        <dbReference type="EMBL" id="KAJ7201712.1"/>
    </source>
</evidence>
<reference evidence="1" key="1">
    <citation type="submission" date="2023-03" db="EMBL/GenBank/DDBJ databases">
        <title>Massive genome expansion in bonnet fungi (Mycena s.s.) driven by repeated elements and novel gene families across ecological guilds.</title>
        <authorList>
            <consortium name="Lawrence Berkeley National Laboratory"/>
            <person name="Harder C.B."/>
            <person name="Miyauchi S."/>
            <person name="Viragh M."/>
            <person name="Kuo A."/>
            <person name="Thoen E."/>
            <person name="Andreopoulos B."/>
            <person name="Lu D."/>
            <person name="Skrede I."/>
            <person name="Drula E."/>
            <person name="Henrissat B."/>
            <person name="Morin E."/>
            <person name="Kohler A."/>
            <person name="Barry K."/>
            <person name="LaButti K."/>
            <person name="Morin E."/>
            <person name="Salamov A."/>
            <person name="Lipzen A."/>
            <person name="Mereny Z."/>
            <person name="Hegedus B."/>
            <person name="Baldrian P."/>
            <person name="Stursova M."/>
            <person name="Weitz H."/>
            <person name="Taylor A."/>
            <person name="Grigoriev I.V."/>
            <person name="Nagy L.G."/>
            <person name="Martin F."/>
            <person name="Kauserud H."/>
        </authorList>
    </citation>
    <scope>NUCLEOTIDE SEQUENCE</scope>
    <source>
        <strain evidence="1">9144</strain>
    </source>
</reference>
<proteinExistence type="predicted"/>
<accession>A0AAD6V3Q6</accession>
<keyword evidence="2" id="KW-1185">Reference proteome</keyword>